<feature type="compositionally biased region" description="Basic and acidic residues" evidence="1">
    <location>
        <begin position="37"/>
        <end position="46"/>
    </location>
</feature>
<evidence type="ECO:0000256" key="1">
    <source>
        <dbReference type="SAM" id="MobiDB-lite"/>
    </source>
</evidence>
<protein>
    <recommendedName>
        <fullName evidence="4">MYCBP-associated protein</fullName>
    </recommendedName>
</protein>
<dbReference type="OrthoDB" id="10263316at2759"/>
<feature type="compositionally biased region" description="Polar residues" evidence="1">
    <location>
        <begin position="727"/>
        <end position="744"/>
    </location>
</feature>
<feature type="region of interest" description="Disordered" evidence="1">
    <location>
        <begin position="1"/>
        <end position="46"/>
    </location>
</feature>
<keyword evidence="3" id="KW-1185">Reference proteome</keyword>
<reference evidence="2 3" key="1">
    <citation type="submission" date="2020-06" db="EMBL/GenBank/DDBJ databases">
        <authorList>
            <person name="Li R."/>
            <person name="Bekaert M."/>
        </authorList>
    </citation>
    <scope>NUCLEOTIDE SEQUENCE [LARGE SCALE GENOMIC DNA]</scope>
    <source>
        <strain evidence="3">wild</strain>
    </source>
</reference>
<sequence length="825" mass="94994">MRRGSKVKKTVKEATETQSPILSAAGKWRGMTLESPQEEKPKEDDVRRRFSIDAEVLKKIQHKHGPRKKMSRIEPTVENYYVRKLKPKEKKMKTVIVMKPVESDCQVNVRPMDFIMKLQTRSQFDSQSCILGSLEDFRTEAKRRGENLHLLKTHSSAGDLPKTSKKLKVCNSLKKWNTRIDEWNKAQNYLSSKLHRPVEDLLMRTADVYPAWLDSRVETVQALKATVSGYGEKQVNSQFWKQHINFGHDGDTAIWSTLKHSETGDCCPKEFRQVPDLINLEKDKGKIIPERSYKPYYTDYLNQQRENVKDVIHILNPHHPDLADLMVQGKGQSQKTSVPSFQEETSQGHITLHRPVSIAIFRDLDPRSCSSSSEYDSFKGPALAIGQHILTWKNLTGENPIRPLTLTFRSRLGQIQIKKISMMNYGSTQLRYYWEKVPVENPFGFVKRRLQQYYFFTEDGILPPGGDIQLPVMFKSDFPGNFKERWKLKTRPVLCGGADILINFKAIASEPIIHPDHVAEIEKKFMQKEIAYIVNSSIQNITSRVVTPARLLSPIVTYLSPEEEFSQSYPGLFYHSAKLKQMEELYDAVCNSDLMTTKPEASFTVNNLKQAICMLDLMELPPADRDNYEEILQQKYSKQLLLTNEYTTLTTDMSFKHLSPYTNINLQHNFICQQVLHEMIESFTHSAFIMTYKTGFPVNPLEPEEKIDKKSKRRNSILPKQKKGNEQKNNLSPSHGRQMATSASKNRKKGAASPQKDSMPPIPIPLPPHHVEFESFSPLLDTASPKQLSSYREKLYMQGYSMLQEAIDRIESIFIDLDETSHRQM</sequence>
<dbReference type="InterPro" id="IPR032707">
    <property type="entry name" value="MYCBPAP"/>
</dbReference>
<dbReference type="PANTHER" id="PTHR48421:SF1">
    <property type="entry name" value="MYCBP-ASSOCIATED PROTEIN"/>
    <property type="match status" value="1"/>
</dbReference>
<dbReference type="Pfam" id="PF14646">
    <property type="entry name" value="MYCBPAP"/>
    <property type="match status" value="1"/>
</dbReference>
<name>A0A6J8ECW7_MYTCO</name>
<dbReference type="Proteomes" id="UP000507470">
    <property type="component" value="Unassembled WGS sequence"/>
</dbReference>
<feature type="region of interest" description="Disordered" evidence="1">
    <location>
        <begin position="703"/>
        <end position="768"/>
    </location>
</feature>
<gene>
    <name evidence="2" type="ORF">MCOR_50631</name>
</gene>
<evidence type="ECO:0008006" key="4">
    <source>
        <dbReference type="Google" id="ProtNLM"/>
    </source>
</evidence>
<proteinExistence type="predicted"/>
<evidence type="ECO:0000313" key="2">
    <source>
        <dbReference type="EMBL" id="CAC5418178.1"/>
    </source>
</evidence>
<dbReference type="EMBL" id="CACVKT020008880">
    <property type="protein sequence ID" value="CAC5418178.1"/>
    <property type="molecule type" value="Genomic_DNA"/>
</dbReference>
<accession>A0A6J8ECW7</accession>
<dbReference type="AlphaFoldDB" id="A0A6J8ECW7"/>
<dbReference type="PANTHER" id="PTHR48421">
    <property type="entry name" value="MYCBP-ASSOCIATED PROTEIN"/>
    <property type="match status" value="1"/>
</dbReference>
<evidence type="ECO:0000313" key="3">
    <source>
        <dbReference type="Proteomes" id="UP000507470"/>
    </source>
</evidence>
<organism evidence="2 3">
    <name type="scientific">Mytilus coruscus</name>
    <name type="common">Sea mussel</name>
    <dbReference type="NCBI Taxonomy" id="42192"/>
    <lineage>
        <taxon>Eukaryota</taxon>
        <taxon>Metazoa</taxon>
        <taxon>Spiralia</taxon>
        <taxon>Lophotrochozoa</taxon>
        <taxon>Mollusca</taxon>
        <taxon>Bivalvia</taxon>
        <taxon>Autobranchia</taxon>
        <taxon>Pteriomorphia</taxon>
        <taxon>Mytilida</taxon>
        <taxon>Mytiloidea</taxon>
        <taxon>Mytilidae</taxon>
        <taxon>Mytilinae</taxon>
        <taxon>Mytilus</taxon>
    </lineage>
</organism>